<gene>
    <name evidence="1" type="ORF">JO391_08100</name>
</gene>
<dbReference type="AlphaFoldDB" id="A0A8G0ZU54"/>
<keyword evidence="2" id="KW-1185">Reference proteome</keyword>
<organism evidence="1 2">
    <name type="scientific">Neotabrizicola shimadae</name>
    <dbReference type="NCBI Taxonomy" id="2807096"/>
    <lineage>
        <taxon>Bacteria</taxon>
        <taxon>Pseudomonadati</taxon>
        <taxon>Pseudomonadota</taxon>
        <taxon>Alphaproteobacteria</taxon>
        <taxon>Rhodobacterales</taxon>
        <taxon>Paracoccaceae</taxon>
        <taxon>Neotabrizicola</taxon>
    </lineage>
</organism>
<dbReference type="Gene3D" id="2.60.120.200">
    <property type="match status" value="1"/>
</dbReference>
<dbReference type="PIRSF" id="PIRSF022704">
    <property type="entry name" value="UCP022704"/>
    <property type="match status" value="1"/>
</dbReference>
<evidence type="ECO:0000313" key="2">
    <source>
        <dbReference type="Proteomes" id="UP000826300"/>
    </source>
</evidence>
<evidence type="ECO:0000313" key="1">
    <source>
        <dbReference type="EMBL" id="QYZ71446.1"/>
    </source>
</evidence>
<dbReference type="InterPro" id="IPR009784">
    <property type="entry name" value="DUF1349"/>
</dbReference>
<protein>
    <submittedName>
        <fullName evidence="1">DUF1349 domain-containing protein</fullName>
    </submittedName>
</protein>
<dbReference type="EMBL" id="CP069370">
    <property type="protein sequence ID" value="QYZ71446.1"/>
    <property type="molecule type" value="Genomic_DNA"/>
</dbReference>
<proteinExistence type="predicted"/>
<dbReference type="SUPFAM" id="SSF49899">
    <property type="entry name" value="Concanavalin A-like lectins/glucanases"/>
    <property type="match status" value="1"/>
</dbReference>
<reference evidence="1" key="1">
    <citation type="submission" date="2021-02" db="EMBL/GenBank/DDBJ databases">
        <title>Rhodobacter shimadae sp. nov., an aerobic anoxygenic phototrophic bacterium isolated from a hot spring.</title>
        <authorList>
            <person name="Muramatsu S."/>
            <person name="Haruta S."/>
            <person name="Hirose S."/>
            <person name="Hanada S."/>
        </authorList>
    </citation>
    <scope>NUCLEOTIDE SEQUENCE</scope>
    <source>
        <strain evidence="1">N10</strain>
    </source>
</reference>
<dbReference type="Pfam" id="PF07081">
    <property type="entry name" value="DUF1349"/>
    <property type="match status" value="1"/>
</dbReference>
<dbReference type="InterPro" id="IPR015987">
    <property type="entry name" value="UCP022704"/>
</dbReference>
<dbReference type="KEGG" id="nsm:JO391_08100"/>
<dbReference type="PANTHER" id="PTHR35332">
    <property type="entry name" value="REGULATION OF ENOLASE PROTEIN 1"/>
    <property type="match status" value="1"/>
</dbReference>
<sequence>MGWTQGLEWINPPPVAEEAGGALRVVTGDRQDFWRRTFYGFVHDDGHALLAETDGPFTAEVTFEADWQAQYDQAGLMLRTDESQWIKAGIEHVNGMAHLAVVVTLGRSDWSQVALPQLTGAVTLRLTRSSDAVWVQYRDGADWKMVRLAHYPADLPAKVGPMTCSPSRAGLEVLFRDFRLGPVTDKPY</sequence>
<name>A0A8G0ZU54_9RHOB</name>
<dbReference type="InterPro" id="IPR013320">
    <property type="entry name" value="ConA-like_dom_sf"/>
</dbReference>
<dbReference type="Proteomes" id="UP000826300">
    <property type="component" value="Chromosome"/>
</dbReference>
<dbReference type="PANTHER" id="PTHR35332:SF2">
    <property type="entry name" value="REGULATION OF ENOLASE PROTEIN 1"/>
    <property type="match status" value="1"/>
</dbReference>
<accession>A0A8G0ZU54</accession>
<dbReference type="RefSeq" id="WP_220663987.1">
    <property type="nucleotide sequence ID" value="NZ_CP069370.1"/>
</dbReference>